<evidence type="ECO:0000259" key="7">
    <source>
        <dbReference type="Pfam" id="PF10509"/>
    </source>
</evidence>
<protein>
    <recommendedName>
        <fullName evidence="10">GHMP kinase N-terminal domain-containing protein</fullName>
    </recommendedName>
</protein>
<dbReference type="GO" id="GO:0005524">
    <property type="term" value="F:ATP binding"/>
    <property type="evidence" value="ECO:0007669"/>
    <property type="project" value="UniProtKB-KW"/>
</dbReference>
<dbReference type="Gene3D" id="3.30.230.10">
    <property type="match status" value="1"/>
</dbReference>
<dbReference type="InterPro" id="IPR020568">
    <property type="entry name" value="Ribosomal_Su5_D2-typ_SF"/>
</dbReference>
<evidence type="ECO:0000256" key="2">
    <source>
        <dbReference type="ARBA" id="ARBA00022679"/>
    </source>
</evidence>
<dbReference type="PANTHER" id="PTHR10457:SF7">
    <property type="entry name" value="GALACTOKINASE-RELATED"/>
    <property type="match status" value="1"/>
</dbReference>
<evidence type="ECO:0000256" key="1">
    <source>
        <dbReference type="ARBA" id="ARBA00006566"/>
    </source>
</evidence>
<gene>
    <name evidence="8" type="ORF">EJ377_01220</name>
</gene>
<evidence type="ECO:0000313" key="9">
    <source>
        <dbReference type="Proteomes" id="UP000276953"/>
    </source>
</evidence>
<dbReference type="GO" id="GO:0005829">
    <property type="term" value="C:cytosol"/>
    <property type="evidence" value="ECO:0007669"/>
    <property type="project" value="TreeGrafter"/>
</dbReference>
<sequence>MDYSDGFVLPAAIDKYICFAVRKLPQTNFCRIIAKDLGEEYAFDVTKKVKPVQQMWMNYILAFSASCSNREISLRYGNCFSSTIPMGSGLSSSAALECGLLIFSMNF</sequence>
<dbReference type="GO" id="GO:0004335">
    <property type="term" value="F:galactokinase activity"/>
    <property type="evidence" value="ECO:0007669"/>
    <property type="project" value="TreeGrafter"/>
</dbReference>
<dbReference type="PROSITE" id="PS00627">
    <property type="entry name" value="GHMP_KINASES_ATP"/>
    <property type="match status" value="1"/>
</dbReference>
<evidence type="ECO:0000256" key="5">
    <source>
        <dbReference type="ARBA" id="ARBA00022840"/>
    </source>
</evidence>
<name>A0A3S0QVG8_9FLAO</name>
<dbReference type="GO" id="GO:0006012">
    <property type="term" value="P:galactose metabolic process"/>
    <property type="evidence" value="ECO:0007669"/>
    <property type="project" value="TreeGrafter"/>
</dbReference>
<feature type="domain" description="Galactokinase N-terminal" evidence="7">
    <location>
        <begin position="1"/>
        <end position="23"/>
    </location>
</feature>
<evidence type="ECO:0000256" key="4">
    <source>
        <dbReference type="ARBA" id="ARBA00022777"/>
    </source>
</evidence>
<dbReference type="Pfam" id="PF10509">
    <property type="entry name" value="GalKase_gal_bdg"/>
    <property type="match status" value="1"/>
</dbReference>
<reference evidence="8 9" key="1">
    <citation type="submission" date="2018-12" db="EMBL/GenBank/DDBJ databases">
        <title>Draft Genome Sequence of Chryseobacterium arthrosphaerae strain ED882-96 Isolated from the Blood of a Patient with Liver Cirrhosis in Taiwan.</title>
        <authorList>
            <person name="Lin J.-N."/>
            <person name="Lai C.-H."/>
            <person name="Yang C.-H."/>
            <person name="Huang Y.-H."/>
        </authorList>
    </citation>
    <scope>NUCLEOTIDE SEQUENCE [LARGE SCALE GENOMIC DNA]</scope>
    <source>
        <strain evidence="8 9">ED882-96</strain>
    </source>
</reference>
<dbReference type="InterPro" id="IPR014721">
    <property type="entry name" value="Ribsml_uS5_D2-typ_fold_subgr"/>
</dbReference>
<evidence type="ECO:0008006" key="10">
    <source>
        <dbReference type="Google" id="ProtNLM"/>
    </source>
</evidence>
<evidence type="ECO:0000256" key="3">
    <source>
        <dbReference type="ARBA" id="ARBA00022741"/>
    </source>
</evidence>
<dbReference type="InterPro" id="IPR006204">
    <property type="entry name" value="GHMP_kinase_N_dom"/>
</dbReference>
<comment type="caution">
    <text evidence="8">The sequence shown here is derived from an EMBL/GenBank/DDBJ whole genome shotgun (WGS) entry which is preliminary data.</text>
</comment>
<accession>A0A3S0QVG8</accession>
<dbReference type="AlphaFoldDB" id="A0A3S0QVG8"/>
<dbReference type="InterPro" id="IPR006203">
    <property type="entry name" value="GHMP_knse_ATP-bd_CS"/>
</dbReference>
<keyword evidence="2" id="KW-0808">Transferase</keyword>
<dbReference type="PANTHER" id="PTHR10457">
    <property type="entry name" value="MEVALONATE KINASE/GALACTOKINASE"/>
    <property type="match status" value="1"/>
</dbReference>
<dbReference type="EMBL" id="RYFC01000001">
    <property type="protein sequence ID" value="RTZ49336.1"/>
    <property type="molecule type" value="Genomic_DNA"/>
</dbReference>
<dbReference type="InterPro" id="IPR019539">
    <property type="entry name" value="GalKase_N"/>
</dbReference>
<proteinExistence type="inferred from homology"/>
<organism evidence="8 9">
    <name type="scientific">Chryseobacterium arthrosphaerae</name>
    <dbReference type="NCBI Taxonomy" id="651561"/>
    <lineage>
        <taxon>Bacteria</taxon>
        <taxon>Pseudomonadati</taxon>
        <taxon>Bacteroidota</taxon>
        <taxon>Flavobacteriia</taxon>
        <taxon>Flavobacteriales</taxon>
        <taxon>Weeksellaceae</taxon>
        <taxon>Chryseobacterium group</taxon>
        <taxon>Chryseobacterium</taxon>
    </lineage>
</organism>
<feature type="domain" description="GHMP kinase N-terminal" evidence="6">
    <location>
        <begin position="80"/>
        <end position="102"/>
    </location>
</feature>
<dbReference type="Pfam" id="PF00288">
    <property type="entry name" value="GHMP_kinases_N"/>
    <property type="match status" value="1"/>
</dbReference>
<keyword evidence="4" id="KW-0418">Kinase</keyword>
<dbReference type="Proteomes" id="UP000276953">
    <property type="component" value="Unassembled WGS sequence"/>
</dbReference>
<evidence type="ECO:0000259" key="6">
    <source>
        <dbReference type="Pfam" id="PF00288"/>
    </source>
</evidence>
<comment type="similarity">
    <text evidence="1">Belongs to the GHMP kinase family. GalK subfamily.</text>
</comment>
<dbReference type="SUPFAM" id="SSF54211">
    <property type="entry name" value="Ribosomal protein S5 domain 2-like"/>
    <property type="match status" value="1"/>
</dbReference>
<evidence type="ECO:0000313" key="8">
    <source>
        <dbReference type="EMBL" id="RTZ49336.1"/>
    </source>
</evidence>
<keyword evidence="5" id="KW-0067">ATP-binding</keyword>
<keyword evidence="3" id="KW-0547">Nucleotide-binding</keyword>